<dbReference type="Proteomes" id="UP000299211">
    <property type="component" value="Unassembled WGS sequence"/>
</dbReference>
<proteinExistence type="predicted"/>
<dbReference type="RefSeq" id="WP_048894144.1">
    <property type="nucleotide sequence ID" value="NZ_BAABTN010000021.1"/>
</dbReference>
<protein>
    <submittedName>
        <fullName evidence="1">Uncharacterized protein</fullName>
    </submittedName>
</protein>
<dbReference type="Proteomes" id="UP000302139">
    <property type="component" value="Unassembled WGS sequence"/>
</dbReference>
<accession>A0A4D4M9M3</accession>
<dbReference type="EMBL" id="BJHX01000001">
    <property type="protein sequence ID" value="GDY68227.1"/>
    <property type="molecule type" value="Genomic_DNA"/>
</dbReference>
<name>A0A4D4M9M3_STRAX</name>
<reference evidence="1 4" key="2">
    <citation type="submission" date="2019-04" db="EMBL/GenBank/DDBJ databases">
        <title>Draft genome sequences of Streptomyces avermitilis NBRC 14893.</title>
        <authorList>
            <person name="Komaki H."/>
            <person name="Tamura T."/>
            <person name="Hosoyama A."/>
        </authorList>
    </citation>
    <scope>NUCLEOTIDE SEQUENCE [LARGE SCALE GENOMIC DNA]</scope>
    <source>
        <strain evidence="1 4">NBRC 14893</strain>
    </source>
</reference>
<comment type="caution">
    <text evidence="1">The sequence shown here is derived from an EMBL/GenBank/DDBJ whole genome shotgun (WGS) entry which is preliminary data.</text>
</comment>
<dbReference type="EMBL" id="BJHY01000001">
    <property type="protein sequence ID" value="GDY71414.1"/>
    <property type="molecule type" value="Genomic_DNA"/>
</dbReference>
<reference evidence="2 3" key="1">
    <citation type="submission" date="2019-04" db="EMBL/GenBank/DDBJ databases">
        <title>Draft genome sequences of Streptomyces avermitilis ATCC 31267.</title>
        <authorList>
            <person name="Komaki H."/>
            <person name="Tamura T."/>
            <person name="Hosoyama A."/>
        </authorList>
    </citation>
    <scope>NUCLEOTIDE SEQUENCE [LARGE SCALE GENOMIC DNA]</scope>
    <source>
        <strain evidence="2 3">ATCC 31267</strain>
    </source>
</reference>
<gene>
    <name evidence="1" type="ORF">SAV14893_076200</name>
    <name evidence="2" type="ORF">SAV31267_008990</name>
</gene>
<sequence length="147" mass="16478">MTVEGREVTADDILTLMVELIPETRHGVEEKYELPPGEALPVGGTGVDLYGNLIDLLTRPVLLPALEDAEPDGDLLRRCFGFVEAIYEGAGEYRRGAVYFQVLECLLEEGPYLERALPYLRGAVRERVSHMLKHYEVEGYERGLLPS</sequence>
<evidence type="ECO:0000313" key="4">
    <source>
        <dbReference type="Proteomes" id="UP000302139"/>
    </source>
</evidence>
<evidence type="ECO:0000313" key="3">
    <source>
        <dbReference type="Proteomes" id="UP000299211"/>
    </source>
</evidence>
<dbReference type="AlphaFoldDB" id="A0A4D4M9M3"/>
<organism evidence="1 4">
    <name type="scientific">Streptomyces avermitilis</name>
    <dbReference type="NCBI Taxonomy" id="33903"/>
    <lineage>
        <taxon>Bacteria</taxon>
        <taxon>Bacillati</taxon>
        <taxon>Actinomycetota</taxon>
        <taxon>Actinomycetes</taxon>
        <taxon>Kitasatosporales</taxon>
        <taxon>Streptomycetaceae</taxon>
        <taxon>Streptomyces</taxon>
    </lineage>
</organism>
<evidence type="ECO:0000313" key="2">
    <source>
        <dbReference type="EMBL" id="GDY71414.1"/>
    </source>
</evidence>
<evidence type="ECO:0000313" key="1">
    <source>
        <dbReference type="EMBL" id="GDY68227.1"/>
    </source>
</evidence>